<dbReference type="SUPFAM" id="SSF53335">
    <property type="entry name" value="S-adenosyl-L-methionine-dependent methyltransferases"/>
    <property type="match status" value="1"/>
</dbReference>
<gene>
    <name evidence="3" type="ORF">G3M99_10375</name>
</gene>
<protein>
    <submittedName>
        <fullName evidence="3">Methyltransferase domain-containing protein</fullName>
    </submittedName>
</protein>
<dbReference type="SUPFAM" id="SSF46955">
    <property type="entry name" value="Putative DNA-binding domain"/>
    <property type="match status" value="1"/>
</dbReference>
<evidence type="ECO:0000313" key="3">
    <source>
        <dbReference type="EMBL" id="NEU05250.1"/>
    </source>
</evidence>
<keyword evidence="3" id="KW-0808">Transferase</keyword>
<evidence type="ECO:0000256" key="1">
    <source>
        <dbReference type="ARBA" id="ARBA00023125"/>
    </source>
</evidence>
<organism evidence="3 4">
    <name type="scientific">Clostridium senegalense</name>
    <dbReference type="NCBI Taxonomy" id="1465809"/>
    <lineage>
        <taxon>Bacteria</taxon>
        <taxon>Bacillati</taxon>
        <taxon>Bacillota</taxon>
        <taxon>Clostridia</taxon>
        <taxon>Eubacteriales</taxon>
        <taxon>Clostridiaceae</taxon>
        <taxon>Clostridium</taxon>
    </lineage>
</organism>
<dbReference type="PROSITE" id="PS50937">
    <property type="entry name" value="HTH_MERR_2"/>
    <property type="match status" value="1"/>
</dbReference>
<dbReference type="InterPro" id="IPR009061">
    <property type="entry name" value="DNA-bd_dom_put_sf"/>
</dbReference>
<dbReference type="GO" id="GO:0003677">
    <property type="term" value="F:DNA binding"/>
    <property type="evidence" value="ECO:0007669"/>
    <property type="project" value="UniProtKB-KW"/>
</dbReference>
<dbReference type="InterPro" id="IPR047057">
    <property type="entry name" value="MerR_fam"/>
</dbReference>
<name>A0A6M0H3B9_9CLOT</name>
<dbReference type="InterPro" id="IPR000551">
    <property type="entry name" value="MerR-type_HTH_dom"/>
</dbReference>
<dbReference type="PANTHER" id="PTHR30204:SF96">
    <property type="entry name" value="CHROMOSOME-ANCHORING PROTEIN RACA"/>
    <property type="match status" value="1"/>
</dbReference>
<dbReference type="PANTHER" id="PTHR30204">
    <property type="entry name" value="REDOX-CYCLING DRUG-SENSING TRANSCRIPTIONAL ACTIVATOR SOXR"/>
    <property type="match status" value="1"/>
</dbReference>
<dbReference type="Gene3D" id="1.10.1660.10">
    <property type="match status" value="1"/>
</dbReference>
<comment type="caution">
    <text evidence="3">The sequence shown here is derived from an EMBL/GenBank/DDBJ whole genome shotgun (WGS) entry which is preliminary data.</text>
</comment>
<accession>A0A6M0H3B9</accession>
<reference evidence="3 4" key="1">
    <citation type="submission" date="2020-02" db="EMBL/GenBank/DDBJ databases">
        <title>Genome assembly of a novel Clostridium senegalense strain.</title>
        <authorList>
            <person name="Gupta T.B."/>
            <person name="Jauregui R."/>
            <person name="Maclean P."/>
            <person name="Nawarathana A."/>
            <person name="Brightwell G."/>
        </authorList>
    </citation>
    <scope>NUCLEOTIDE SEQUENCE [LARGE SCALE GENOMIC DNA]</scope>
    <source>
        <strain evidence="3 4">AGRFS4</strain>
    </source>
</reference>
<sequence>MKDNLKEQFTVGEFAKKAGVTLRTLRYYDKIDLLKPSSYNEAGHRLYSKEDFPKLQKILTLKFIGLSLDEIKDIMTEDLKDNDFKKSLKIQKKIIKEKINHEFNVIQAIDETLNMIEEDKNLNWNKFINIISLINKDNKWMKQYKDASNLKARINIHEKFSINEEGWMEWFFKELPLKENCKVLELGCGDGSLWAKNYNKIPKGWEIYITDFSEGMLKDAKSNLKGKLKRFHFNVEDAENISYEDKTFDIVIANHMLYHLNDIEKALGEIKRVLKKDGYIFASTVGKSHMMEMRDFLSKVDEEILEVESFNLTNKFQIENGYDILSKVFKDVESKRYMDNLKITEEKALIDYIISMESDIVKRLNENKLIELEKILEKEKEEKGYIYITKDTGYFKGRK</sequence>
<dbReference type="PROSITE" id="PS00552">
    <property type="entry name" value="HTH_MERR_1"/>
    <property type="match status" value="1"/>
</dbReference>
<dbReference type="EMBL" id="JAAGPU010000018">
    <property type="protein sequence ID" value="NEU05250.1"/>
    <property type="molecule type" value="Genomic_DNA"/>
</dbReference>
<dbReference type="CDD" id="cd01106">
    <property type="entry name" value="HTH_TipAL-Mta"/>
    <property type="match status" value="1"/>
</dbReference>
<proteinExistence type="predicted"/>
<dbReference type="SMART" id="SM00422">
    <property type="entry name" value="HTH_MERR"/>
    <property type="match status" value="1"/>
</dbReference>
<dbReference type="AlphaFoldDB" id="A0A6M0H3B9"/>
<dbReference type="CDD" id="cd02440">
    <property type="entry name" value="AdoMet_MTases"/>
    <property type="match status" value="1"/>
</dbReference>
<evidence type="ECO:0000313" key="4">
    <source>
        <dbReference type="Proteomes" id="UP000481872"/>
    </source>
</evidence>
<keyword evidence="1" id="KW-0238">DNA-binding</keyword>
<dbReference type="InterPro" id="IPR025714">
    <property type="entry name" value="Methyltranfer_dom"/>
</dbReference>
<dbReference type="InterPro" id="IPR029063">
    <property type="entry name" value="SAM-dependent_MTases_sf"/>
</dbReference>
<evidence type="ECO:0000259" key="2">
    <source>
        <dbReference type="PROSITE" id="PS50937"/>
    </source>
</evidence>
<dbReference type="RefSeq" id="WP_061994594.1">
    <property type="nucleotide sequence ID" value="NZ_JAAGPU010000018.1"/>
</dbReference>
<dbReference type="Gene3D" id="3.40.50.150">
    <property type="entry name" value="Vaccinia Virus protein VP39"/>
    <property type="match status" value="1"/>
</dbReference>
<dbReference type="Proteomes" id="UP000481872">
    <property type="component" value="Unassembled WGS sequence"/>
</dbReference>
<dbReference type="PRINTS" id="PR00040">
    <property type="entry name" value="HTHMERR"/>
</dbReference>
<feature type="domain" description="HTH merR-type" evidence="2">
    <location>
        <begin position="8"/>
        <end position="77"/>
    </location>
</feature>
<dbReference type="Pfam" id="PF13411">
    <property type="entry name" value="MerR_1"/>
    <property type="match status" value="1"/>
</dbReference>
<keyword evidence="3" id="KW-0489">Methyltransferase</keyword>
<dbReference type="GO" id="GO:0008168">
    <property type="term" value="F:methyltransferase activity"/>
    <property type="evidence" value="ECO:0007669"/>
    <property type="project" value="UniProtKB-KW"/>
</dbReference>
<dbReference type="GO" id="GO:0032259">
    <property type="term" value="P:methylation"/>
    <property type="evidence" value="ECO:0007669"/>
    <property type="project" value="UniProtKB-KW"/>
</dbReference>
<keyword evidence="4" id="KW-1185">Reference proteome</keyword>
<dbReference type="GO" id="GO:0003700">
    <property type="term" value="F:DNA-binding transcription factor activity"/>
    <property type="evidence" value="ECO:0007669"/>
    <property type="project" value="InterPro"/>
</dbReference>
<dbReference type="Pfam" id="PF13847">
    <property type="entry name" value="Methyltransf_31"/>
    <property type="match status" value="1"/>
</dbReference>